<dbReference type="Gene3D" id="1.25.40.10">
    <property type="entry name" value="Tetratricopeptide repeat domain"/>
    <property type="match status" value="5"/>
</dbReference>
<reference evidence="5 6" key="1">
    <citation type="submission" date="2019-08" db="EMBL/GenBank/DDBJ databases">
        <title>Draft genome sequences of two oriental melons (Cucumis melo L. var makuwa).</title>
        <authorList>
            <person name="Kwon S.-Y."/>
        </authorList>
    </citation>
    <scope>NUCLEOTIDE SEQUENCE [LARGE SCALE GENOMIC DNA]</scope>
    <source>
        <strain evidence="6">cv. Chang Bougi</strain>
        <tissue evidence="5">Leaf</tissue>
    </source>
</reference>
<protein>
    <submittedName>
        <fullName evidence="5">Pentatricopeptide repeat-containing protein</fullName>
    </submittedName>
</protein>
<evidence type="ECO:0000256" key="4">
    <source>
        <dbReference type="SAM" id="MobiDB-lite"/>
    </source>
</evidence>
<dbReference type="NCBIfam" id="TIGR00756">
    <property type="entry name" value="PPR"/>
    <property type="match status" value="7"/>
</dbReference>
<feature type="repeat" description="PPR" evidence="3">
    <location>
        <begin position="220"/>
        <end position="254"/>
    </location>
</feature>
<accession>A0A5D3CEM1</accession>
<dbReference type="Pfam" id="PF01535">
    <property type="entry name" value="PPR"/>
    <property type="match status" value="2"/>
</dbReference>
<evidence type="ECO:0000256" key="3">
    <source>
        <dbReference type="PROSITE-ProRule" id="PRU00708"/>
    </source>
</evidence>
<comment type="caution">
    <text evidence="5">The sequence shown here is derived from an EMBL/GenBank/DDBJ whole genome shotgun (WGS) entry which is preliminary data.</text>
</comment>
<keyword evidence="2" id="KW-0677">Repeat</keyword>
<feature type="repeat" description="PPR" evidence="3">
    <location>
        <begin position="290"/>
        <end position="324"/>
    </location>
</feature>
<gene>
    <name evidence="5" type="ORF">E5676_scaffold16G003670</name>
</gene>
<dbReference type="SUPFAM" id="SSF81901">
    <property type="entry name" value="HCP-like"/>
    <property type="match status" value="1"/>
</dbReference>
<evidence type="ECO:0000256" key="2">
    <source>
        <dbReference type="ARBA" id="ARBA00022737"/>
    </source>
</evidence>
<proteinExistence type="inferred from homology"/>
<evidence type="ECO:0000313" key="5">
    <source>
        <dbReference type="EMBL" id="TYK10221.1"/>
    </source>
</evidence>
<dbReference type="PROSITE" id="PS51375">
    <property type="entry name" value="PPR"/>
    <property type="match status" value="7"/>
</dbReference>
<name>A0A5D3CEM1_CUCMM</name>
<dbReference type="InterPro" id="IPR011990">
    <property type="entry name" value="TPR-like_helical_dom_sf"/>
</dbReference>
<evidence type="ECO:0000313" key="6">
    <source>
        <dbReference type="Proteomes" id="UP000321947"/>
    </source>
</evidence>
<organism evidence="5 6">
    <name type="scientific">Cucumis melo var. makuwa</name>
    <name type="common">Oriental melon</name>
    <dbReference type="NCBI Taxonomy" id="1194695"/>
    <lineage>
        <taxon>Eukaryota</taxon>
        <taxon>Viridiplantae</taxon>
        <taxon>Streptophyta</taxon>
        <taxon>Embryophyta</taxon>
        <taxon>Tracheophyta</taxon>
        <taxon>Spermatophyta</taxon>
        <taxon>Magnoliopsida</taxon>
        <taxon>eudicotyledons</taxon>
        <taxon>Gunneridae</taxon>
        <taxon>Pentapetalae</taxon>
        <taxon>rosids</taxon>
        <taxon>fabids</taxon>
        <taxon>Cucurbitales</taxon>
        <taxon>Cucurbitaceae</taxon>
        <taxon>Benincaseae</taxon>
        <taxon>Cucumis</taxon>
    </lineage>
</organism>
<evidence type="ECO:0000256" key="1">
    <source>
        <dbReference type="ARBA" id="ARBA00007626"/>
    </source>
</evidence>
<dbReference type="Pfam" id="PF13041">
    <property type="entry name" value="PPR_2"/>
    <property type="match status" value="2"/>
</dbReference>
<dbReference type="Pfam" id="PF12854">
    <property type="entry name" value="PPR_1"/>
    <property type="match status" value="1"/>
</dbReference>
<dbReference type="EMBL" id="SSTD01011206">
    <property type="protein sequence ID" value="TYK10221.1"/>
    <property type="molecule type" value="Genomic_DNA"/>
</dbReference>
<dbReference type="PANTHER" id="PTHR46128">
    <property type="entry name" value="MITOCHONDRIAL GROUP I INTRON SPLICING FACTOR CCM1"/>
    <property type="match status" value="1"/>
</dbReference>
<dbReference type="Proteomes" id="UP000321947">
    <property type="component" value="Unassembled WGS sequence"/>
</dbReference>
<feature type="repeat" description="PPR" evidence="3">
    <location>
        <begin position="325"/>
        <end position="359"/>
    </location>
</feature>
<comment type="similarity">
    <text evidence="1">Belongs to the PPR family. P subfamily.</text>
</comment>
<sequence length="522" mass="60213">MIQKLIKRSSLLIFHRNVCLIHFQLLSTFSTNKFDSENHHKQRRKLHEPIPFVTDVKEVKDPCEALALFENYHEKGFKHHYPSYSSLIYKLARSRRFEAVETILGHLRNRNIRCNETLFVALIQHYGKAHLVEKGIELFHQMPSFNCFRTLQSFNVLLNTLVDCDQFSKASEIFQQAYEMGFRPNSVSYNIMIKGWIKKGGWEQACNLFDEMLEKGVQPSVVTYNSFLGVLCRKGEMDTALCLFKNMTEKGHHPNAVTYALLMEGWCFIGKYKEAKKLMFDMEFHGCKLRPVNYGVLMTYLGKAGNIDEMESLLNEMKKRRLKPDVVTYNILVNYLCKEGRVGDAYKVLVKMQVGGCDPNAATYRMMIDGYCNAGDFDGAMKILNAMLMSGHCPHLKTFAFLVVGLLKGENNDDYVCFVLEEMEKRQLRFDAETWRTLIMDVCGQHVEIGRGNETLQDENEAQSAQMKFISKLMAGHTESNHEAVSMPQEPSTRARVKRSRRTPMVKSCNLSFKIYLGHRHC</sequence>
<feature type="repeat" description="PPR" evidence="3">
    <location>
        <begin position="150"/>
        <end position="184"/>
    </location>
</feature>
<feature type="repeat" description="PPR" evidence="3">
    <location>
        <begin position="185"/>
        <end position="219"/>
    </location>
</feature>
<feature type="repeat" description="PPR" evidence="3">
    <location>
        <begin position="255"/>
        <end position="289"/>
    </location>
</feature>
<dbReference type="InterPro" id="IPR050872">
    <property type="entry name" value="PPR_P_subfamily"/>
</dbReference>
<dbReference type="InterPro" id="IPR002885">
    <property type="entry name" value="PPR_rpt"/>
</dbReference>
<dbReference type="PANTHER" id="PTHR46128:SF356">
    <property type="entry name" value="PENTACOTRIPEPTIDE-REPEAT REGION OF PRORP DOMAIN-CONTAINING PROTEIN"/>
    <property type="match status" value="1"/>
</dbReference>
<feature type="region of interest" description="Disordered" evidence="4">
    <location>
        <begin position="480"/>
        <end position="501"/>
    </location>
</feature>
<dbReference type="AlphaFoldDB" id="A0A5D3CEM1"/>
<feature type="repeat" description="PPR" evidence="3">
    <location>
        <begin position="360"/>
        <end position="394"/>
    </location>
</feature>